<dbReference type="InterPro" id="IPR014717">
    <property type="entry name" value="Transl_elong_EF1B/ribsomal_bS6"/>
</dbReference>
<dbReference type="Proteomes" id="UP000185221">
    <property type="component" value="Unassembled WGS sequence"/>
</dbReference>
<keyword evidence="6" id="KW-0699">rRNA-binding</keyword>
<dbReference type="EMBL" id="FSRC01000003">
    <property type="protein sequence ID" value="SIO17748.1"/>
    <property type="molecule type" value="Genomic_DNA"/>
</dbReference>
<dbReference type="GO" id="GO:0003735">
    <property type="term" value="F:structural constituent of ribosome"/>
    <property type="evidence" value="ECO:0007669"/>
    <property type="project" value="InterPro"/>
</dbReference>
<dbReference type="HAMAP" id="MF_00360">
    <property type="entry name" value="Ribosomal_bS6"/>
    <property type="match status" value="1"/>
</dbReference>
<dbReference type="Pfam" id="PF01250">
    <property type="entry name" value="Ribosomal_S6"/>
    <property type="match status" value="1"/>
</dbReference>
<evidence type="ECO:0000256" key="5">
    <source>
        <dbReference type="ARBA" id="ARBA00035294"/>
    </source>
</evidence>
<dbReference type="Gene3D" id="3.30.70.60">
    <property type="match status" value="1"/>
</dbReference>
<reference evidence="8" key="1">
    <citation type="submission" date="2016-11" db="EMBL/GenBank/DDBJ databases">
        <authorList>
            <person name="Varghese N."/>
            <person name="Submissions S."/>
        </authorList>
    </citation>
    <scope>NUCLEOTIDE SEQUENCE [LARGE SCALE GENOMIC DNA]</scope>
    <source>
        <strain evidence="8">DSM 15292</strain>
    </source>
</reference>
<organism evidence="7 8">
    <name type="scientific">Algoriphagus halophilus</name>
    <dbReference type="NCBI Taxonomy" id="226505"/>
    <lineage>
        <taxon>Bacteria</taxon>
        <taxon>Pseudomonadati</taxon>
        <taxon>Bacteroidota</taxon>
        <taxon>Cytophagia</taxon>
        <taxon>Cytophagales</taxon>
        <taxon>Cyclobacteriaceae</taxon>
        <taxon>Algoriphagus</taxon>
    </lineage>
</organism>
<dbReference type="OrthoDB" id="9812702at2"/>
<dbReference type="CDD" id="cd00473">
    <property type="entry name" value="bS6"/>
    <property type="match status" value="1"/>
</dbReference>
<proteinExistence type="inferred from homology"/>
<keyword evidence="2 6" id="KW-0689">Ribosomal protein</keyword>
<keyword evidence="8" id="KW-1185">Reference proteome</keyword>
<evidence type="ECO:0000256" key="3">
    <source>
        <dbReference type="ARBA" id="ARBA00023274"/>
    </source>
</evidence>
<dbReference type="GO" id="GO:0006412">
    <property type="term" value="P:translation"/>
    <property type="evidence" value="ECO:0007669"/>
    <property type="project" value="UniProtKB-UniRule"/>
</dbReference>
<dbReference type="AlphaFoldDB" id="A0A1N6HD29"/>
<dbReference type="NCBIfam" id="TIGR00166">
    <property type="entry name" value="S6"/>
    <property type="match status" value="1"/>
</dbReference>
<evidence type="ECO:0000256" key="2">
    <source>
        <dbReference type="ARBA" id="ARBA00022980"/>
    </source>
</evidence>
<comment type="function">
    <text evidence="4 6">Binds together with bS18 to 16S ribosomal RNA.</text>
</comment>
<dbReference type="InterPro" id="IPR020814">
    <property type="entry name" value="Ribosomal_S6_plastid/chlpt"/>
</dbReference>
<evidence type="ECO:0000313" key="7">
    <source>
        <dbReference type="EMBL" id="SIO17748.1"/>
    </source>
</evidence>
<sequence>MFQRNYETVFILTPVLSDVQMKDTVDKFVNLLKEEGADVINVENWGLKKMAYAIDKKTTGFYVLVEFKADPTIISKFELEFRRDEKVMRFLTTVLEKHGIAYAERRRKGEFNKKSEAKEEQAK</sequence>
<gene>
    <name evidence="6" type="primary">rpsF</name>
    <name evidence="7" type="ORF">SAMN05444394_3754</name>
</gene>
<dbReference type="PANTHER" id="PTHR21011">
    <property type="entry name" value="MITOCHONDRIAL 28S RIBOSOMAL PROTEIN S6"/>
    <property type="match status" value="1"/>
</dbReference>
<dbReference type="GO" id="GO:0070181">
    <property type="term" value="F:small ribosomal subunit rRNA binding"/>
    <property type="evidence" value="ECO:0007669"/>
    <property type="project" value="TreeGrafter"/>
</dbReference>
<dbReference type="GO" id="GO:0005737">
    <property type="term" value="C:cytoplasm"/>
    <property type="evidence" value="ECO:0007669"/>
    <property type="project" value="UniProtKB-ARBA"/>
</dbReference>
<name>A0A1N6HD29_9BACT</name>
<dbReference type="GO" id="GO:0005840">
    <property type="term" value="C:ribosome"/>
    <property type="evidence" value="ECO:0007669"/>
    <property type="project" value="UniProtKB-KW"/>
</dbReference>
<dbReference type="PANTHER" id="PTHR21011:SF1">
    <property type="entry name" value="SMALL RIBOSOMAL SUBUNIT PROTEIN BS6M"/>
    <property type="match status" value="1"/>
</dbReference>
<evidence type="ECO:0000256" key="4">
    <source>
        <dbReference type="ARBA" id="ARBA00035104"/>
    </source>
</evidence>
<dbReference type="SUPFAM" id="SSF54995">
    <property type="entry name" value="Ribosomal protein S6"/>
    <property type="match status" value="1"/>
</dbReference>
<keyword evidence="6" id="KW-0694">RNA-binding</keyword>
<dbReference type="RefSeq" id="WP_074226516.1">
    <property type="nucleotide sequence ID" value="NZ_CP146486.1"/>
</dbReference>
<dbReference type="InterPro" id="IPR035980">
    <property type="entry name" value="Ribosomal_bS6_sf"/>
</dbReference>
<dbReference type="InterPro" id="IPR000529">
    <property type="entry name" value="Ribosomal_bS6"/>
</dbReference>
<dbReference type="GO" id="GO:1990904">
    <property type="term" value="C:ribonucleoprotein complex"/>
    <property type="evidence" value="ECO:0007669"/>
    <property type="project" value="UniProtKB-KW"/>
</dbReference>
<evidence type="ECO:0000256" key="6">
    <source>
        <dbReference type="HAMAP-Rule" id="MF_00360"/>
    </source>
</evidence>
<evidence type="ECO:0000256" key="1">
    <source>
        <dbReference type="ARBA" id="ARBA00009512"/>
    </source>
</evidence>
<protein>
    <recommendedName>
        <fullName evidence="5 6">Small ribosomal subunit protein bS6</fullName>
    </recommendedName>
</protein>
<dbReference type="STRING" id="226505.SAMN05444394_3754"/>
<evidence type="ECO:0000313" key="8">
    <source>
        <dbReference type="Proteomes" id="UP000185221"/>
    </source>
</evidence>
<accession>A0A1N6HD29</accession>
<keyword evidence="3 6" id="KW-0687">Ribonucleoprotein</keyword>
<comment type="similarity">
    <text evidence="1 6">Belongs to the bacterial ribosomal protein bS6 family.</text>
</comment>